<keyword evidence="2" id="KW-1185">Reference proteome</keyword>
<proteinExistence type="predicted"/>
<gene>
    <name evidence="1" type="ORF">H4R21_004632</name>
</gene>
<comment type="caution">
    <text evidence="1">The sequence shown here is derived from an EMBL/GenBank/DDBJ whole genome shotgun (WGS) entry which is preliminary data.</text>
</comment>
<accession>A0ACC1KWY9</accession>
<dbReference type="Proteomes" id="UP001140087">
    <property type="component" value="Unassembled WGS sequence"/>
</dbReference>
<feature type="non-terminal residue" evidence="1">
    <location>
        <position position="256"/>
    </location>
</feature>
<feature type="non-terminal residue" evidence="1">
    <location>
        <position position="1"/>
    </location>
</feature>
<sequence length="256" mass="29205">CQEVCLEVDRNMQMEDRRYWITSTQAADACGRHRFARYAHLQLPFYAIVGRHMAGFLMRDQTDAFWFRREAACQLTAANARRAQSVRRCAALWAQMVAVQAWHRRFVVQCDAALHAEPCDEDDPALPLYGESGSEGEFSDGLQREMAGEREDAARRAARAADVEQRRVAMVGAVVQEMVEKYARDWRASVAPQLDRQAHYLWRRYTDRRAALAASLADLSERRLLKAKQSVIDSGVTRRAQAKVLCEALRVTVEDI</sequence>
<reference evidence="1" key="1">
    <citation type="submission" date="2022-07" db="EMBL/GenBank/DDBJ databases">
        <title>Phylogenomic reconstructions and comparative analyses of Kickxellomycotina fungi.</title>
        <authorList>
            <person name="Reynolds N.K."/>
            <person name="Stajich J.E."/>
            <person name="Barry K."/>
            <person name="Grigoriev I.V."/>
            <person name="Crous P."/>
            <person name="Smith M.E."/>
        </authorList>
    </citation>
    <scope>NUCLEOTIDE SEQUENCE</scope>
    <source>
        <strain evidence="1">BCRC 34780</strain>
    </source>
</reference>
<dbReference type="EMBL" id="JANBUN010001813">
    <property type="protein sequence ID" value="KAJ2796639.1"/>
    <property type="molecule type" value="Genomic_DNA"/>
</dbReference>
<name>A0ACC1KWY9_9FUNG</name>
<organism evidence="1 2">
    <name type="scientific">Coemansia helicoidea</name>
    <dbReference type="NCBI Taxonomy" id="1286919"/>
    <lineage>
        <taxon>Eukaryota</taxon>
        <taxon>Fungi</taxon>
        <taxon>Fungi incertae sedis</taxon>
        <taxon>Zoopagomycota</taxon>
        <taxon>Kickxellomycotina</taxon>
        <taxon>Kickxellomycetes</taxon>
        <taxon>Kickxellales</taxon>
        <taxon>Kickxellaceae</taxon>
        <taxon>Coemansia</taxon>
    </lineage>
</organism>
<evidence type="ECO:0000313" key="1">
    <source>
        <dbReference type="EMBL" id="KAJ2796639.1"/>
    </source>
</evidence>
<protein>
    <submittedName>
        <fullName evidence="1">Uncharacterized protein</fullName>
    </submittedName>
</protein>
<evidence type="ECO:0000313" key="2">
    <source>
        <dbReference type="Proteomes" id="UP001140087"/>
    </source>
</evidence>